<name>A0A090CZY9_9BACT</name>
<dbReference type="SUPFAM" id="SSF56399">
    <property type="entry name" value="ADP-ribosylation"/>
    <property type="match status" value="1"/>
</dbReference>
<comment type="caution">
    <text evidence="2">The sequence shown here is derived from an EMBL/GenBank/DDBJ whole genome shotgun (WGS) entry which is preliminary data.</text>
</comment>
<dbReference type="Pfam" id="PF03496">
    <property type="entry name" value="ADPrib_exo_Tox"/>
    <property type="match status" value="1"/>
</dbReference>
<dbReference type="InterPro" id="IPR003540">
    <property type="entry name" value="ADP-ribosyltransferase"/>
</dbReference>
<dbReference type="Gene3D" id="3.90.176.10">
    <property type="entry name" value="Toxin ADP-ribosyltransferase, Chain A, domain 1"/>
    <property type="match status" value="1"/>
</dbReference>
<gene>
    <name evidence="2" type="ORF">CSEC_1797</name>
</gene>
<sequence>MHCTSPRYSYATSVPQNLAPGIYFDINEIETQEEPIKDIPEECLILLSQEVNKKTEDVKKSLKYYALTKGYLRINKQMRAVSSSNDDSKITNHIGNIFHNMDDMCFNHQVRLFRTEADDYKQNVQGKEITSRQLREGDIWQFPSFVSASITNKPNSPKIQEEGKLTVFVFEFGKNERIRGLYIGDTAGKRGEYEILLSPGVAKVKEAYKATIAMGFVIMKTKFVVVKMDFTSENSNIS</sequence>
<dbReference type="Proteomes" id="UP000031552">
    <property type="component" value="Unassembled WGS sequence"/>
</dbReference>
<evidence type="ECO:0000313" key="2">
    <source>
        <dbReference type="EMBL" id="CDR34606.1"/>
    </source>
</evidence>
<dbReference type="AlphaFoldDB" id="A0A090CZY9"/>
<dbReference type="RefSeq" id="WP_041018110.1">
    <property type="nucleotide sequence ID" value="NZ_CCEJ010000008.1"/>
</dbReference>
<dbReference type="GO" id="GO:0005576">
    <property type="term" value="C:extracellular region"/>
    <property type="evidence" value="ECO:0007669"/>
    <property type="project" value="InterPro"/>
</dbReference>
<reference evidence="2" key="2">
    <citation type="submission" date="2014-09" db="EMBL/GenBank/DDBJ databases">
        <title>Criblamydia sequanensis harbors a mega-plasmid encoding arsenite resistance.</title>
        <authorList>
            <person name="Bertelli C."/>
            <person name="Goesmann A."/>
            <person name="Greub G."/>
        </authorList>
    </citation>
    <scope>NUCLEOTIDE SEQUENCE [LARGE SCALE GENOMIC DNA]</scope>
    <source>
        <strain evidence="2">CRIB-18</strain>
    </source>
</reference>
<reference evidence="2" key="1">
    <citation type="submission" date="2013-12" db="EMBL/GenBank/DDBJ databases">
        <authorList>
            <person name="Linke B."/>
        </authorList>
    </citation>
    <scope>NUCLEOTIDE SEQUENCE [LARGE SCALE GENOMIC DNA]</scope>
    <source>
        <strain evidence="2">CRIB-18</strain>
    </source>
</reference>
<evidence type="ECO:0000259" key="1">
    <source>
        <dbReference type="Pfam" id="PF03496"/>
    </source>
</evidence>
<keyword evidence="3" id="KW-1185">Reference proteome</keyword>
<protein>
    <recommendedName>
        <fullName evidence="1">ADP ribosyltransferase domain-containing protein</fullName>
    </recommendedName>
</protein>
<evidence type="ECO:0000313" key="3">
    <source>
        <dbReference type="Proteomes" id="UP000031552"/>
    </source>
</evidence>
<feature type="domain" description="ADP ribosyltransferase" evidence="1">
    <location>
        <begin position="52"/>
        <end position="200"/>
    </location>
</feature>
<proteinExistence type="predicted"/>
<accession>A0A090CZY9</accession>
<dbReference type="EMBL" id="CCEJ010000008">
    <property type="protein sequence ID" value="CDR34606.1"/>
    <property type="molecule type" value="Genomic_DNA"/>
</dbReference>
<organism evidence="2 3">
    <name type="scientific">Candidatus Criblamydia sequanensis CRIB-18</name>
    <dbReference type="NCBI Taxonomy" id="1437425"/>
    <lineage>
        <taxon>Bacteria</taxon>
        <taxon>Pseudomonadati</taxon>
        <taxon>Chlamydiota</taxon>
        <taxon>Chlamydiia</taxon>
        <taxon>Parachlamydiales</taxon>
        <taxon>Candidatus Criblamydiaceae</taxon>
        <taxon>Candidatus Criblamydia</taxon>
    </lineage>
</organism>